<gene>
    <name evidence="1" type="ORF">EPA93_48075</name>
</gene>
<protein>
    <submittedName>
        <fullName evidence="1">Uncharacterized protein</fullName>
    </submittedName>
</protein>
<evidence type="ECO:0000313" key="2">
    <source>
        <dbReference type="Proteomes" id="UP000290365"/>
    </source>
</evidence>
<organism evidence="1 2">
    <name type="scientific">Ktedonosporobacter rubrisoli</name>
    <dbReference type="NCBI Taxonomy" id="2509675"/>
    <lineage>
        <taxon>Bacteria</taxon>
        <taxon>Bacillati</taxon>
        <taxon>Chloroflexota</taxon>
        <taxon>Ktedonobacteria</taxon>
        <taxon>Ktedonobacterales</taxon>
        <taxon>Ktedonosporobacteraceae</taxon>
        <taxon>Ktedonosporobacter</taxon>
    </lineage>
</organism>
<dbReference type="RefSeq" id="WP_129894379.1">
    <property type="nucleotide sequence ID" value="NZ_CP035758.1"/>
</dbReference>
<evidence type="ECO:0000313" key="1">
    <source>
        <dbReference type="EMBL" id="QBD83313.1"/>
    </source>
</evidence>
<dbReference type="EMBL" id="CP035758">
    <property type="protein sequence ID" value="QBD83313.1"/>
    <property type="molecule type" value="Genomic_DNA"/>
</dbReference>
<reference evidence="1 2" key="1">
    <citation type="submission" date="2019-01" db="EMBL/GenBank/DDBJ databases">
        <title>Ktedonosporobacter rubrisoli SCAWS-G2.</title>
        <authorList>
            <person name="Huang Y."/>
            <person name="Yan B."/>
        </authorList>
    </citation>
    <scope>NUCLEOTIDE SEQUENCE [LARGE SCALE GENOMIC DNA]</scope>
    <source>
        <strain evidence="1 2">SCAWS-G2</strain>
    </source>
</reference>
<sequence>MAEEDAANRPITPALDSTTWRYLGEISSTPTPGDENHYSLLSHLRHLLAKDPELQQIGLSGGLDLWLYRNTGKLLEWSSAARDDWASGNNTDLLRRQVIRVLDYLDGTAYVGHDTPAGTPILVDPKAGRVGILEVDPNQALPSYLSHISLHLTGLVNSLGHTTFQQQIATKVDKEVQAVTVLMQHIRQDAIQLVKMSNTELQQTKDLSLLNDMVTNTNTAYVGQQDPTTGQAQGGVTWIHGQLQLLAVVPINTASPGQQ</sequence>
<proteinExistence type="predicted"/>
<name>A0A4P6K5Q6_KTERU</name>
<accession>A0A4P6K5Q6</accession>
<dbReference type="AlphaFoldDB" id="A0A4P6K5Q6"/>
<dbReference type="KEGG" id="kbs:EPA93_48075"/>
<dbReference type="Proteomes" id="UP000290365">
    <property type="component" value="Chromosome"/>
</dbReference>
<dbReference type="OrthoDB" id="142316at2"/>
<keyword evidence="2" id="KW-1185">Reference proteome</keyword>